<evidence type="ECO:0000313" key="3">
    <source>
        <dbReference type="Proteomes" id="UP001174694"/>
    </source>
</evidence>
<proteinExistence type="predicted"/>
<gene>
    <name evidence="2" type="ORF">NKR23_g1789</name>
</gene>
<protein>
    <submittedName>
        <fullName evidence="2">Uncharacterized protein</fullName>
    </submittedName>
</protein>
<dbReference type="Proteomes" id="UP001174694">
    <property type="component" value="Unassembled WGS sequence"/>
</dbReference>
<accession>A0AA38VVD6</accession>
<keyword evidence="3" id="KW-1185">Reference proteome</keyword>
<dbReference type="EMBL" id="JANBVO010000003">
    <property type="protein sequence ID" value="KAJ9155199.1"/>
    <property type="molecule type" value="Genomic_DNA"/>
</dbReference>
<dbReference type="AlphaFoldDB" id="A0AA38VVD6"/>
<comment type="caution">
    <text evidence="2">The sequence shown here is derived from an EMBL/GenBank/DDBJ whole genome shotgun (WGS) entry which is preliminary data.</text>
</comment>
<name>A0AA38VVD6_9PEZI</name>
<organism evidence="2 3">
    <name type="scientific">Pleurostoma richardsiae</name>
    <dbReference type="NCBI Taxonomy" id="41990"/>
    <lineage>
        <taxon>Eukaryota</taxon>
        <taxon>Fungi</taxon>
        <taxon>Dikarya</taxon>
        <taxon>Ascomycota</taxon>
        <taxon>Pezizomycotina</taxon>
        <taxon>Sordariomycetes</taxon>
        <taxon>Sordariomycetidae</taxon>
        <taxon>Calosphaeriales</taxon>
        <taxon>Pleurostomataceae</taxon>
        <taxon>Pleurostoma</taxon>
    </lineage>
</organism>
<reference evidence="2" key="1">
    <citation type="submission" date="2022-07" db="EMBL/GenBank/DDBJ databases">
        <title>Fungi with potential for degradation of polypropylene.</title>
        <authorList>
            <person name="Gostincar C."/>
        </authorList>
    </citation>
    <scope>NUCLEOTIDE SEQUENCE</scope>
    <source>
        <strain evidence="2">EXF-13308</strain>
    </source>
</reference>
<feature type="region of interest" description="Disordered" evidence="1">
    <location>
        <begin position="1"/>
        <end position="23"/>
    </location>
</feature>
<evidence type="ECO:0000256" key="1">
    <source>
        <dbReference type="SAM" id="MobiDB-lite"/>
    </source>
</evidence>
<sequence>MSLTDRLDEPDTSGGRISRFGNRYPSPPGVRDVYWARILNRAHSHWYRMTGDPMGQYSPEVQELAIFRRALWQLATDVQEPRGDALRQTRQSLPEEWFAYMAEYGYFFDRQTFTFTVFEAQWIARPDQRS</sequence>
<evidence type="ECO:0000313" key="2">
    <source>
        <dbReference type="EMBL" id="KAJ9155199.1"/>
    </source>
</evidence>